<dbReference type="Gene3D" id="2.40.240.10">
    <property type="entry name" value="Ribosomal Protein L25, Chain P"/>
    <property type="match status" value="1"/>
</dbReference>
<keyword evidence="1 5" id="KW-0699">rRNA-binding</keyword>
<dbReference type="Proteomes" id="UP000199183">
    <property type="component" value="Unassembled WGS sequence"/>
</dbReference>
<evidence type="ECO:0000256" key="1">
    <source>
        <dbReference type="ARBA" id="ARBA00022730"/>
    </source>
</evidence>
<evidence type="ECO:0000259" key="7">
    <source>
        <dbReference type="Pfam" id="PF01386"/>
    </source>
</evidence>
<evidence type="ECO:0000256" key="5">
    <source>
        <dbReference type="HAMAP-Rule" id="MF_01334"/>
    </source>
</evidence>
<dbReference type="Gene3D" id="2.170.120.20">
    <property type="entry name" value="Ribosomal protein L25, beta domain"/>
    <property type="match status" value="1"/>
</dbReference>
<dbReference type="InterPro" id="IPR029751">
    <property type="entry name" value="Ribosomal_L25_dom"/>
</dbReference>
<evidence type="ECO:0000256" key="6">
    <source>
        <dbReference type="SAM" id="MobiDB-lite"/>
    </source>
</evidence>
<dbReference type="InterPro" id="IPR020056">
    <property type="entry name" value="Rbsml_bL25/Gln-tRNA_synth_N"/>
</dbReference>
<dbReference type="AlphaFoldDB" id="A0A1H4IQX5"/>
<evidence type="ECO:0000256" key="2">
    <source>
        <dbReference type="ARBA" id="ARBA00022884"/>
    </source>
</evidence>
<dbReference type="OrthoDB" id="5242980at2"/>
<feature type="domain" description="Large ribosomal subunit protein bL25 beta" evidence="8">
    <location>
        <begin position="99"/>
        <end position="178"/>
    </location>
</feature>
<organism evidence="9 10">
    <name type="scientific">Paramicrobacterium humi</name>
    <dbReference type="NCBI Taxonomy" id="640635"/>
    <lineage>
        <taxon>Bacteria</taxon>
        <taxon>Bacillati</taxon>
        <taxon>Actinomycetota</taxon>
        <taxon>Actinomycetes</taxon>
        <taxon>Micrococcales</taxon>
        <taxon>Microbacteriaceae</taxon>
        <taxon>Paramicrobacterium</taxon>
    </lineage>
</organism>
<name>A0A1H4IQX5_9MICO</name>
<dbReference type="Pfam" id="PF14693">
    <property type="entry name" value="Ribosomal_TL5_C"/>
    <property type="match status" value="1"/>
</dbReference>
<protein>
    <recommendedName>
        <fullName evidence="5">Large ribosomal subunit protein bL25</fullName>
    </recommendedName>
    <alternativeName>
        <fullName evidence="5">General stress protein CTC</fullName>
    </alternativeName>
</protein>
<dbReference type="RefSeq" id="WP_091178779.1">
    <property type="nucleotide sequence ID" value="NZ_FNRY01000001.1"/>
</dbReference>
<dbReference type="NCBIfam" id="NF004131">
    <property type="entry name" value="PRK05618.2-1"/>
    <property type="match status" value="1"/>
</dbReference>
<dbReference type="InterPro" id="IPR001021">
    <property type="entry name" value="Ribosomal_bL25_long"/>
</dbReference>
<evidence type="ECO:0000313" key="10">
    <source>
        <dbReference type="Proteomes" id="UP000199183"/>
    </source>
</evidence>
<dbReference type="InterPro" id="IPR037121">
    <property type="entry name" value="Ribosomal_bL25_C"/>
</dbReference>
<dbReference type="CDD" id="cd00495">
    <property type="entry name" value="Ribosomal_L25_TL5_CTC"/>
    <property type="match status" value="1"/>
</dbReference>
<dbReference type="GO" id="GO:0022625">
    <property type="term" value="C:cytosolic large ribosomal subunit"/>
    <property type="evidence" value="ECO:0007669"/>
    <property type="project" value="TreeGrafter"/>
</dbReference>
<keyword evidence="3 5" id="KW-0689">Ribosomal protein</keyword>
<dbReference type="EMBL" id="FNRY01000001">
    <property type="protein sequence ID" value="SEB35698.1"/>
    <property type="molecule type" value="Genomic_DNA"/>
</dbReference>
<proteinExistence type="inferred from homology"/>
<comment type="function">
    <text evidence="5">This is one of the proteins that binds to the 5S RNA in the ribosome where it forms part of the central protuberance.</text>
</comment>
<comment type="similarity">
    <text evidence="5">Belongs to the bacterial ribosomal protein bL25 family. CTC subfamily.</text>
</comment>
<keyword evidence="2 5" id="KW-0694">RNA-binding</keyword>
<feature type="domain" description="Large ribosomal subunit protein bL25 L25" evidence="7">
    <location>
        <begin position="7"/>
        <end position="91"/>
    </location>
</feature>
<dbReference type="NCBIfam" id="TIGR00731">
    <property type="entry name" value="bL25_bact_ctc"/>
    <property type="match status" value="1"/>
</dbReference>
<dbReference type="HAMAP" id="MF_01334">
    <property type="entry name" value="Ribosomal_bL25_CTC"/>
    <property type="match status" value="1"/>
</dbReference>
<dbReference type="InterPro" id="IPR020930">
    <property type="entry name" value="Ribosomal_uL5_bac-type"/>
</dbReference>
<evidence type="ECO:0000256" key="4">
    <source>
        <dbReference type="ARBA" id="ARBA00023274"/>
    </source>
</evidence>
<dbReference type="GO" id="GO:0008097">
    <property type="term" value="F:5S rRNA binding"/>
    <property type="evidence" value="ECO:0007669"/>
    <property type="project" value="InterPro"/>
</dbReference>
<reference evidence="9 10" key="1">
    <citation type="submission" date="2016-10" db="EMBL/GenBank/DDBJ databases">
        <authorList>
            <person name="de Groot N.N."/>
        </authorList>
    </citation>
    <scope>NUCLEOTIDE SEQUENCE [LARGE SCALE GENOMIC DNA]</scope>
    <source>
        <strain evidence="9 10">DSM 21799</strain>
    </source>
</reference>
<comment type="subunit">
    <text evidence="5">Part of the 50S ribosomal subunit; part of the 5S rRNA/L5/L18/L25 subcomplex. Contacts the 5S rRNA. Binds to the 5S rRNA independently of L5 and L18.</text>
</comment>
<dbReference type="InterPro" id="IPR011035">
    <property type="entry name" value="Ribosomal_bL25/Gln-tRNA_synth"/>
</dbReference>
<keyword evidence="4 5" id="KW-0687">Ribonucleoprotein</keyword>
<dbReference type="GO" id="GO:0003735">
    <property type="term" value="F:structural constituent of ribosome"/>
    <property type="evidence" value="ECO:0007669"/>
    <property type="project" value="InterPro"/>
</dbReference>
<dbReference type="Pfam" id="PF01386">
    <property type="entry name" value="Ribosomal_L25p"/>
    <property type="match status" value="1"/>
</dbReference>
<dbReference type="STRING" id="640635.SAMN04489806_0094"/>
<dbReference type="SUPFAM" id="SSF50715">
    <property type="entry name" value="Ribosomal protein L25-like"/>
    <property type="match status" value="1"/>
</dbReference>
<dbReference type="InterPro" id="IPR020057">
    <property type="entry name" value="Ribosomal_bL25_b-dom"/>
</dbReference>
<feature type="region of interest" description="Disordered" evidence="6">
    <location>
        <begin position="181"/>
        <end position="201"/>
    </location>
</feature>
<dbReference type="PANTHER" id="PTHR33284">
    <property type="entry name" value="RIBOSOMAL PROTEIN L25/GLN-TRNA SYNTHETASE, ANTI-CODON-BINDING DOMAIN-CONTAINING PROTEIN"/>
    <property type="match status" value="1"/>
</dbReference>
<evidence type="ECO:0000256" key="3">
    <source>
        <dbReference type="ARBA" id="ARBA00022980"/>
    </source>
</evidence>
<evidence type="ECO:0000313" key="9">
    <source>
        <dbReference type="EMBL" id="SEB35698.1"/>
    </source>
</evidence>
<keyword evidence="10" id="KW-1185">Reference proteome</keyword>
<gene>
    <name evidence="5" type="primary">rplY</name>
    <name evidence="5" type="synonym">ctc</name>
    <name evidence="9" type="ORF">SAMN04489806_0094</name>
</gene>
<dbReference type="PANTHER" id="PTHR33284:SF1">
    <property type="entry name" value="RIBOSOMAL PROTEIN L25_GLN-TRNA SYNTHETASE, ANTI-CODON-BINDING DOMAIN-CONTAINING PROTEIN"/>
    <property type="match status" value="1"/>
</dbReference>
<sequence length="201" mass="21336">MADEQKLSAETRESFGKGAARKLRAAGKIPAVVYGHGGEPQHVTLPGHETMLLLRRANAVVELDVEGKKQLTLVKDVQRDPVTQIIEHVDLIVVRKGEKVEVEVPVHLEGESFSGTIVVVEINTIRLSVEATNIPQNVVVSIEGAEEGTQILAKSVPLPAGATLAEDEDLLLAHITVPAAPEEPETAAAEAEAATEAEAAE</sequence>
<evidence type="ECO:0000259" key="8">
    <source>
        <dbReference type="Pfam" id="PF14693"/>
    </source>
</evidence>
<dbReference type="GO" id="GO:0006412">
    <property type="term" value="P:translation"/>
    <property type="evidence" value="ECO:0007669"/>
    <property type="project" value="UniProtKB-UniRule"/>
</dbReference>
<accession>A0A1H4IQX5</accession>